<dbReference type="AlphaFoldDB" id="A0A2K9DU93"/>
<dbReference type="Proteomes" id="UP000233276">
    <property type="component" value="Chromosome"/>
</dbReference>
<reference evidence="1 2" key="1">
    <citation type="submission" date="2017-12" db="EMBL/GenBank/DDBJ databases">
        <title>Isolation and characterization of estrogens degradatiion strain Microbacterium hominis SJTG1.</title>
        <authorList>
            <person name="Xiong W."/>
            <person name="Yin C."/>
            <person name="Zheng D."/>
            <person name="Liang R."/>
        </authorList>
    </citation>
    <scope>NUCLEOTIDE SEQUENCE [LARGE SCALE GENOMIC DNA]</scope>
    <source>
        <strain evidence="1 2">SJTG1</strain>
    </source>
</reference>
<dbReference type="KEGG" id="mhos:CXR34_16120"/>
<protein>
    <submittedName>
        <fullName evidence="1">Chemotaxis protein CheY</fullName>
    </submittedName>
</protein>
<organism evidence="1 2">
    <name type="scientific">Microbacterium hominis</name>
    <dbReference type="NCBI Taxonomy" id="162426"/>
    <lineage>
        <taxon>Bacteria</taxon>
        <taxon>Bacillati</taxon>
        <taxon>Actinomycetota</taxon>
        <taxon>Actinomycetes</taxon>
        <taxon>Micrococcales</taxon>
        <taxon>Microbacteriaceae</taxon>
        <taxon>Microbacterium</taxon>
    </lineage>
</organism>
<accession>A0A2K9DU93</accession>
<gene>
    <name evidence="1" type="ORF">CXR34_16120</name>
</gene>
<evidence type="ECO:0000313" key="1">
    <source>
        <dbReference type="EMBL" id="AUG30836.1"/>
    </source>
</evidence>
<dbReference type="EMBL" id="CP025299">
    <property type="protein sequence ID" value="AUG30836.1"/>
    <property type="molecule type" value="Genomic_DNA"/>
</dbReference>
<evidence type="ECO:0000313" key="2">
    <source>
        <dbReference type="Proteomes" id="UP000233276"/>
    </source>
</evidence>
<dbReference type="RefSeq" id="WP_101306983.1">
    <property type="nucleotide sequence ID" value="NZ_CP025299.1"/>
</dbReference>
<name>A0A2K9DU93_9MICO</name>
<proteinExistence type="predicted"/>
<sequence length="69" mass="7718">MAERVAERVARLMAEHPDIMVRFTSAVTADSYLFSMSRSIPVIFMNPVHEPLVESLRAAQQNRDNAATA</sequence>